<name>A0A381SRR8_9ZZZZ</name>
<reference evidence="1" key="1">
    <citation type="submission" date="2018-05" db="EMBL/GenBank/DDBJ databases">
        <authorList>
            <person name="Lanie J.A."/>
            <person name="Ng W.-L."/>
            <person name="Kazmierczak K.M."/>
            <person name="Andrzejewski T.M."/>
            <person name="Davidsen T.M."/>
            <person name="Wayne K.J."/>
            <person name="Tettelin H."/>
            <person name="Glass J.I."/>
            <person name="Rusch D."/>
            <person name="Podicherti R."/>
            <person name="Tsui H.-C.T."/>
            <person name="Winkler M.E."/>
        </authorList>
    </citation>
    <scope>NUCLEOTIDE SEQUENCE</scope>
</reference>
<evidence type="ECO:0000313" key="1">
    <source>
        <dbReference type="EMBL" id="SVA03993.1"/>
    </source>
</evidence>
<proteinExistence type="predicted"/>
<evidence type="ECO:0008006" key="2">
    <source>
        <dbReference type="Google" id="ProtNLM"/>
    </source>
</evidence>
<organism evidence="1">
    <name type="scientific">marine metagenome</name>
    <dbReference type="NCBI Taxonomy" id="408172"/>
    <lineage>
        <taxon>unclassified sequences</taxon>
        <taxon>metagenomes</taxon>
        <taxon>ecological metagenomes</taxon>
    </lineage>
</organism>
<gene>
    <name evidence="1" type="ORF">METZ01_LOCUS56847</name>
</gene>
<dbReference type="EMBL" id="UINC01003175">
    <property type="protein sequence ID" value="SVA03993.1"/>
    <property type="molecule type" value="Genomic_DNA"/>
</dbReference>
<sequence>MKWVFMSLALVNVILYLWVTGHPVQSSVTLPDAMPNLNERAMELLHERNARRGRPVLVDCLRVGPFATEEMYSRASRLLVNRGYGFTRNVISARELRTFRVYLGPFNSTIEQDQSARKLDQMGLNHYVHQDEAGTLLSIQMFSQGEEAGRYVAELTALGLAANAKAEVRTLGPLRWLEVSDVVNEERRQSLAALDWADTMVRLAAVPCGTNL</sequence>
<dbReference type="AlphaFoldDB" id="A0A381SRR8"/>
<protein>
    <recommendedName>
        <fullName evidence="2">SPOR domain-containing protein</fullName>
    </recommendedName>
</protein>
<accession>A0A381SRR8</accession>